<name>A0AAE4B5K1_9RHOB</name>
<accession>A0AAE4B5K1</accession>
<evidence type="ECO:0000313" key="1">
    <source>
        <dbReference type="EMBL" id="MDQ2091430.1"/>
    </source>
</evidence>
<dbReference type="RefSeq" id="WP_306736719.1">
    <property type="nucleotide sequence ID" value="NZ_JANHAX010000005.1"/>
</dbReference>
<gene>
    <name evidence="1" type="ORF">NO357_16135</name>
</gene>
<keyword evidence="2" id="KW-1185">Reference proteome</keyword>
<reference evidence="1" key="1">
    <citation type="submission" date="2022-07" db="EMBL/GenBank/DDBJ databases">
        <authorList>
            <person name="Otstavnykh N."/>
            <person name="Isaeva M."/>
            <person name="Bystritskaya E."/>
        </authorList>
    </citation>
    <scope>NUCLEOTIDE SEQUENCE</scope>
    <source>
        <strain evidence="1">KCTC 52189</strain>
    </source>
</reference>
<sequence length="324" mass="36715">MSNPPKWGIVSTIKAPLRDIATFAAHHLDLGAHRLLIYLDDANQDAVDRLSQHPRIHIELADEAHWRRPRRPTKHQVRQTQNARHAYRHKADDLDWLAHIDVDEFLLPGNPLEDQLEALSAECTCARVRPIEALSSEGVRDMPPGQTCFKAMARDRATRNAQTGAIYPTYGAQLNGGFLSHVAGKLFIRTGLDEVDVRIHNVIIGGQQNPGQQEFEATELCHMHAPSLTDWLARFRYRLKNGSYRPDLAPTRTRESGGLTMHELFTFILEHEGEAGLHAFYDEVCRATPALRRKLQDHGLLRCHTLDLDAKLAKHFPDLAQFCF</sequence>
<evidence type="ECO:0000313" key="2">
    <source>
        <dbReference type="Proteomes" id="UP001226762"/>
    </source>
</evidence>
<proteinExistence type="predicted"/>
<dbReference type="AlphaFoldDB" id="A0AAE4B5K1"/>
<dbReference type="EMBL" id="JANHAX010000005">
    <property type="protein sequence ID" value="MDQ2091430.1"/>
    <property type="molecule type" value="Genomic_DNA"/>
</dbReference>
<protein>
    <submittedName>
        <fullName evidence="1">Glycosyltransferase family 2 protein</fullName>
    </submittedName>
</protein>
<dbReference type="Pfam" id="PF13704">
    <property type="entry name" value="Glyco_tranf_2_4"/>
    <property type="match status" value="1"/>
</dbReference>
<reference evidence="1" key="2">
    <citation type="submission" date="2023-02" db="EMBL/GenBank/DDBJ databases">
        <title>'Rhodoalgimonas zhirmunskyi' gen. nov., isolated from a red alga.</title>
        <authorList>
            <person name="Nedashkovskaya O.I."/>
            <person name="Otstavnykh N.Y."/>
            <person name="Bystritskaya E.P."/>
            <person name="Balabanova L.A."/>
            <person name="Isaeva M.P."/>
        </authorList>
    </citation>
    <scope>NUCLEOTIDE SEQUENCE</scope>
    <source>
        <strain evidence="1">KCTC 52189</strain>
    </source>
</reference>
<dbReference type="Proteomes" id="UP001226762">
    <property type="component" value="Unassembled WGS sequence"/>
</dbReference>
<organism evidence="1 2">
    <name type="scientific">Marimonas arenosa</name>
    <dbReference type="NCBI Taxonomy" id="1795305"/>
    <lineage>
        <taxon>Bacteria</taxon>
        <taxon>Pseudomonadati</taxon>
        <taxon>Pseudomonadota</taxon>
        <taxon>Alphaproteobacteria</taxon>
        <taxon>Rhodobacterales</taxon>
        <taxon>Paracoccaceae</taxon>
        <taxon>Marimonas</taxon>
    </lineage>
</organism>
<comment type="caution">
    <text evidence="1">The sequence shown here is derived from an EMBL/GenBank/DDBJ whole genome shotgun (WGS) entry which is preliminary data.</text>
</comment>